<dbReference type="EMBL" id="CQEH01000009">
    <property type="protein sequence ID" value="CNL09603.1"/>
    <property type="molecule type" value="Genomic_DNA"/>
</dbReference>
<gene>
    <name evidence="2" type="ORF">ERS137966_02208</name>
</gene>
<dbReference type="RefSeq" id="WP_049603862.1">
    <property type="nucleotide sequence ID" value="NZ_CQEH01000009.1"/>
</dbReference>
<evidence type="ECO:0000313" key="2">
    <source>
        <dbReference type="EMBL" id="CNL09603.1"/>
    </source>
</evidence>
<feature type="compositionally biased region" description="Polar residues" evidence="1">
    <location>
        <begin position="714"/>
        <end position="727"/>
    </location>
</feature>
<organism evidence="2 3">
    <name type="scientific">Yersinia aldovae</name>
    <dbReference type="NCBI Taxonomy" id="29483"/>
    <lineage>
        <taxon>Bacteria</taxon>
        <taxon>Pseudomonadati</taxon>
        <taxon>Pseudomonadota</taxon>
        <taxon>Gammaproteobacteria</taxon>
        <taxon>Enterobacterales</taxon>
        <taxon>Yersiniaceae</taxon>
        <taxon>Yersinia</taxon>
    </lineage>
</organism>
<dbReference type="Proteomes" id="UP000038647">
    <property type="component" value="Unassembled WGS sequence"/>
</dbReference>
<comment type="caution">
    <text evidence="2">The sequence shown here is derived from an EMBL/GenBank/DDBJ whole genome shotgun (WGS) entry which is preliminary data.</text>
</comment>
<protein>
    <recommendedName>
        <fullName evidence="4">Portal protein</fullName>
    </recommendedName>
</protein>
<sequence>MAEDKKEPADKLAAWHQKALRNFDKAYSGTQDMRDQIIEAQRFVRVAGAQWEGSTNAGWELDGDRFEHYPRFELNKIARECDRIISEYRQNRISVKFRPKDTQASEALADKMNGKFRADYMETSGNEACDNAFDDAVVGGFGCFRMCAEYEDEMDPENKSRRVSLLPVYDPATCVFFDQDSKEYDRRDAMWALEMFSMTPGAFESEYPDAISSGLSKNETGTQYDWATPDAIYVGRYYEVRIEKVKVISYRNPVTGESAIYDSDQIEDIADELSDAQFEKTAEREVKKRRVYCGLLSGAEWLSEPERIAGEHIPLVPVYGRRSFVDNQERIEGHAAKAMDAQRLENLMVSMIADNATQSGGDGIPVVDVDMIPGPLSQNWAERNRKRPAYLPMVSLKDKMGNVTSVAQVSSYTPPTQMPPALAGLLQYTGTAIQQITGASQMENMPSNIASDTVDSIFNRMDTQSYIYMDNMAKSMRRAGTIWLSMAREVYGSDTPVRIVNEDGSDDVALMNGSVVDRDTGEEVALNDLSQGNYEVTVDVGQSFATRRDATVKNLLSTLSLVQPGTPRHDIILGMILDNMDGEGISDMKEFNRNQLITSGVVKPRTPEEQQLLAQSKEQQKGQQDPAMVTAQGVLLQGQAEMQKSINDRDRIQVDALKAQANVQLAAARTAEILAGVDLDKQKELRETLDMLNKFQQQQGDNARADVELMLKGTGQQHQRNMDISSAIQPEIQQQPPPPQQ</sequence>
<dbReference type="Gene3D" id="6.10.280.90">
    <property type="match status" value="1"/>
</dbReference>
<name>A0ABP1YR16_YERAL</name>
<accession>A0ABP1YR16</accession>
<feature type="region of interest" description="Disordered" evidence="1">
    <location>
        <begin position="714"/>
        <end position="741"/>
    </location>
</feature>
<dbReference type="InterPro" id="IPR032427">
    <property type="entry name" value="P22_portal"/>
</dbReference>
<evidence type="ECO:0000313" key="3">
    <source>
        <dbReference type="Proteomes" id="UP000038647"/>
    </source>
</evidence>
<keyword evidence="3" id="KW-1185">Reference proteome</keyword>
<evidence type="ECO:0008006" key="4">
    <source>
        <dbReference type="Google" id="ProtNLM"/>
    </source>
</evidence>
<dbReference type="Pfam" id="PF16510">
    <property type="entry name" value="P22_portal"/>
    <property type="match status" value="1"/>
</dbReference>
<proteinExistence type="predicted"/>
<dbReference type="Gene3D" id="1.10.1740.160">
    <property type="match status" value="1"/>
</dbReference>
<reference evidence="2 3" key="1">
    <citation type="submission" date="2015-03" db="EMBL/GenBank/DDBJ databases">
        <authorList>
            <consortium name="Pathogen Informatics"/>
            <person name="Murphy D."/>
        </authorList>
    </citation>
    <scope>NUCLEOTIDE SEQUENCE [LARGE SCALE GENOMIC DNA]</scope>
    <source>
        <strain evidence="2 3">IP08791</strain>
    </source>
</reference>
<evidence type="ECO:0000256" key="1">
    <source>
        <dbReference type="SAM" id="MobiDB-lite"/>
    </source>
</evidence>